<feature type="domain" description="NERD" evidence="1">
    <location>
        <begin position="56"/>
        <end position="168"/>
    </location>
</feature>
<proteinExistence type="predicted"/>
<dbReference type="Pfam" id="PF08378">
    <property type="entry name" value="NERD"/>
    <property type="match status" value="1"/>
</dbReference>
<dbReference type="PROSITE" id="PS50965">
    <property type="entry name" value="NERD"/>
    <property type="match status" value="1"/>
</dbReference>
<dbReference type="KEGG" id="abae:CL176_02930"/>
<protein>
    <recommendedName>
        <fullName evidence="1">NERD domain-containing protein</fullName>
    </recommendedName>
</protein>
<dbReference type="EMBL" id="CP023434">
    <property type="protein sequence ID" value="AXY25066.1"/>
    <property type="molecule type" value="Genomic_DNA"/>
</dbReference>
<dbReference type="Proteomes" id="UP000263232">
    <property type="component" value="Chromosome"/>
</dbReference>
<organism evidence="2 3">
    <name type="scientific">Suicoccus acidiformans</name>
    <dbReference type="NCBI Taxonomy" id="2036206"/>
    <lineage>
        <taxon>Bacteria</taxon>
        <taxon>Bacillati</taxon>
        <taxon>Bacillota</taxon>
        <taxon>Bacilli</taxon>
        <taxon>Lactobacillales</taxon>
        <taxon>Aerococcaceae</taxon>
        <taxon>Suicoccus</taxon>
    </lineage>
</organism>
<evidence type="ECO:0000259" key="1">
    <source>
        <dbReference type="PROSITE" id="PS50965"/>
    </source>
</evidence>
<reference evidence="2 3" key="1">
    <citation type="submission" date="2017-09" db="EMBL/GenBank/DDBJ databases">
        <title>Complete genome sequence of Oxytococcus suis strain ZY16052.</title>
        <authorList>
            <person name="Li F."/>
        </authorList>
    </citation>
    <scope>NUCLEOTIDE SEQUENCE [LARGE SCALE GENOMIC DNA]</scope>
    <source>
        <strain evidence="2 3">ZY16052</strain>
    </source>
</reference>
<keyword evidence="3" id="KW-1185">Reference proteome</keyword>
<sequence>MGMGLLVSILIVGEILSTRLTRRIVMQNLALSFMEVLAERVTLDNQARANLKALEKGKQGEDAFRERVKELLPEGWLMLCDLKLPTSASYCQIDALVIAPHCVYVFEVKNYQAKYQYDEGRLASQSGLSPIRDPFGQIQRAVTVVKDALSYQIPVTGRVVYMQEYDTVDFQGQRSGEYLKRWQLQDFFEKEAEMAMYRFDPESVRSVLLVQQIQDYHCINYQGLSLRPQARTGILCEGCLSGAVRRNSRVHIACERCGKLEALERAVVRTIYDYGVLYYQDELKIQPVHAFVGQDVNLHTLRTILKKHFVVHNHNKSSYYENPRTRFTYLAKDYRFKYDV</sequence>
<dbReference type="OrthoDB" id="2138816at2"/>
<dbReference type="AlphaFoldDB" id="A0A347WJ09"/>
<dbReference type="InterPro" id="IPR011528">
    <property type="entry name" value="NERD"/>
</dbReference>
<gene>
    <name evidence="2" type="ORF">CL176_02930</name>
</gene>
<evidence type="ECO:0000313" key="2">
    <source>
        <dbReference type="EMBL" id="AXY25066.1"/>
    </source>
</evidence>
<accession>A0A347WJ09</accession>
<evidence type="ECO:0000313" key="3">
    <source>
        <dbReference type="Proteomes" id="UP000263232"/>
    </source>
</evidence>
<name>A0A347WJ09_9LACT</name>